<evidence type="ECO:0000256" key="1">
    <source>
        <dbReference type="RuleBase" id="RU367115"/>
    </source>
</evidence>
<keyword evidence="1" id="KW-0862">Zinc</keyword>
<dbReference type="PROSITE" id="PS50089">
    <property type="entry name" value="ZF_RING_2"/>
    <property type="match status" value="1"/>
</dbReference>
<accession>E3MJQ8</accession>
<dbReference type="GO" id="GO:0061630">
    <property type="term" value="F:ubiquitin protein ligase activity"/>
    <property type="evidence" value="ECO:0007669"/>
    <property type="project" value="UniProtKB-UniRule"/>
</dbReference>
<dbReference type="Gene3D" id="3.30.40.10">
    <property type="entry name" value="Zinc/RING finger domain, C3HC4 (zinc finger)"/>
    <property type="match status" value="1"/>
</dbReference>
<dbReference type="SUPFAM" id="SSF117839">
    <property type="entry name" value="WWE domain"/>
    <property type="match status" value="1"/>
</dbReference>
<dbReference type="Pfam" id="PF13920">
    <property type="entry name" value="zf-C3HC4_3"/>
    <property type="match status" value="1"/>
</dbReference>
<dbReference type="InterPro" id="IPR004170">
    <property type="entry name" value="WWE_dom"/>
</dbReference>
<feature type="region of interest" description="Disordered" evidence="2">
    <location>
        <begin position="78"/>
        <end position="98"/>
    </location>
</feature>
<dbReference type="SUPFAM" id="SSF57850">
    <property type="entry name" value="RING/U-box"/>
    <property type="match status" value="1"/>
</dbReference>
<dbReference type="GeneID" id="9819601"/>
<keyword evidence="4" id="KW-1185">Reference proteome</keyword>
<dbReference type="SMART" id="SM00184">
    <property type="entry name" value="RING"/>
    <property type="match status" value="1"/>
</dbReference>
<keyword evidence="1" id="KW-0833">Ubl conjugation pathway</keyword>
<comment type="domain">
    <text evidence="1">The WWE domain mediates non-covalent poly(ADP-ribose)-binding.</text>
</comment>
<gene>
    <name evidence="3" type="ORF">CRE_19257</name>
</gene>
<dbReference type="InterPro" id="IPR018123">
    <property type="entry name" value="WWE-dom_subgr"/>
</dbReference>
<reference evidence="3" key="1">
    <citation type="submission" date="2007-07" db="EMBL/GenBank/DDBJ databases">
        <title>PCAP assembly of the Caenorhabditis remanei genome.</title>
        <authorList>
            <consortium name="The Caenorhabditis remanei Sequencing Consortium"/>
            <person name="Wilson R.K."/>
        </authorList>
    </citation>
    <scope>NUCLEOTIDE SEQUENCE [LARGE SCALE GENOMIC DNA]</scope>
    <source>
        <strain evidence="3">PB4641</strain>
    </source>
</reference>
<comment type="PTM">
    <text evidence="1">Ubiquitinated; autoubiquitinated.</text>
</comment>
<protein>
    <recommendedName>
        <fullName evidence="1">E3 ubiquitin-protein ligase</fullName>
        <ecNumber evidence="1">2.3.2.27</ecNumber>
    </recommendedName>
</protein>
<dbReference type="STRING" id="31234.E3MJQ8"/>
<dbReference type="Pfam" id="PF02825">
    <property type="entry name" value="WWE"/>
    <property type="match status" value="1"/>
</dbReference>
<dbReference type="GO" id="GO:0005829">
    <property type="term" value="C:cytosol"/>
    <property type="evidence" value="ECO:0007669"/>
    <property type="project" value="UniProtKB-SubCell"/>
</dbReference>
<sequence>MASSSDARPPSNATPLDEECAICFGEIILRCTLACKHQFCFDCSKTWLLQAGNCPVCRGEADVNILNEPQQLNLKMGLPKGRKRAHDTQSGEEDDMEDVKPNVEELKAAMAKKKFVSTTNAKIFWLYETKTGGAWWRFSLLNEEPLEEAFKANLGTLDMEILGRMYTINFTEMTQRQKQYPDIVRNVKRVDEEEYDQLTIIGIGGCVQKNDKVNPWSVD</sequence>
<keyword evidence="1" id="KW-0863">Zinc-finger</keyword>
<dbReference type="InterPro" id="IPR037197">
    <property type="entry name" value="WWE_dom_sf"/>
</dbReference>
<organism evidence="4">
    <name type="scientific">Caenorhabditis remanei</name>
    <name type="common">Caenorhabditis vulgaris</name>
    <dbReference type="NCBI Taxonomy" id="31234"/>
    <lineage>
        <taxon>Eukaryota</taxon>
        <taxon>Metazoa</taxon>
        <taxon>Ecdysozoa</taxon>
        <taxon>Nematoda</taxon>
        <taxon>Chromadorea</taxon>
        <taxon>Rhabditida</taxon>
        <taxon>Rhabditina</taxon>
        <taxon>Rhabditomorpha</taxon>
        <taxon>Rhabditoidea</taxon>
        <taxon>Rhabditidae</taxon>
        <taxon>Peloderinae</taxon>
        <taxon>Caenorhabditis</taxon>
    </lineage>
</organism>
<dbReference type="HOGENOM" id="CLU_100726_1_0_1"/>
<dbReference type="GO" id="GO:0016055">
    <property type="term" value="P:Wnt signaling pathway"/>
    <property type="evidence" value="ECO:0007669"/>
    <property type="project" value="InterPro"/>
</dbReference>
<keyword evidence="1" id="KW-0808">Transferase</keyword>
<comment type="function">
    <text evidence="1">E3 ubiquitin-protein ligase that specifically binds poly-ADP-ribosylated proteins and mediates their ubiquitination and subsequent degradation.</text>
</comment>
<dbReference type="GO" id="GO:0006511">
    <property type="term" value="P:ubiquitin-dependent protein catabolic process"/>
    <property type="evidence" value="ECO:0007669"/>
    <property type="project" value="UniProtKB-UniRule"/>
</dbReference>
<dbReference type="Proteomes" id="UP000008281">
    <property type="component" value="Unassembled WGS sequence"/>
</dbReference>
<dbReference type="GO" id="GO:0008270">
    <property type="term" value="F:zinc ion binding"/>
    <property type="evidence" value="ECO:0007669"/>
    <property type="project" value="UniProtKB-UniRule"/>
</dbReference>
<dbReference type="eggNOG" id="KOG0824">
    <property type="taxonomic scope" value="Eukaryota"/>
</dbReference>
<dbReference type="PANTHER" id="PTHR13417">
    <property type="entry name" value="E3 UBIQUITIN-PROTEIN LIGASE RNF146"/>
    <property type="match status" value="1"/>
</dbReference>
<dbReference type="GO" id="GO:0051865">
    <property type="term" value="P:protein autoubiquitination"/>
    <property type="evidence" value="ECO:0007669"/>
    <property type="project" value="UniProtKB-UniRule"/>
</dbReference>
<dbReference type="OrthoDB" id="10065815at2759"/>
<dbReference type="PROSITE" id="PS50918">
    <property type="entry name" value="WWE"/>
    <property type="match status" value="1"/>
</dbReference>
<dbReference type="SMART" id="SM00678">
    <property type="entry name" value="WWE"/>
    <property type="match status" value="1"/>
</dbReference>
<dbReference type="InterPro" id="IPR001841">
    <property type="entry name" value="Znf_RING"/>
</dbReference>
<comment type="pathway">
    <text evidence="1">Protein modification; protein ubiquitination.</text>
</comment>
<dbReference type="EMBL" id="DS268450">
    <property type="protein sequence ID" value="EFP03607.1"/>
    <property type="molecule type" value="Genomic_DNA"/>
</dbReference>
<dbReference type="AlphaFoldDB" id="E3MJQ8"/>
<keyword evidence="1" id="KW-0479">Metal-binding</keyword>
<evidence type="ECO:0000256" key="2">
    <source>
        <dbReference type="SAM" id="MobiDB-lite"/>
    </source>
</evidence>
<proteinExistence type="predicted"/>
<evidence type="ECO:0000313" key="3">
    <source>
        <dbReference type="EMBL" id="EFP03607.1"/>
    </source>
</evidence>
<evidence type="ECO:0000313" key="4">
    <source>
        <dbReference type="Proteomes" id="UP000008281"/>
    </source>
</evidence>
<dbReference type="InterPro" id="IPR013083">
    <property type="entry name" value="Znf_RING/FYVE/PHD"/>
</dbReference>
<comment type="catalytic activity">
    <reaction evidence="1">
        <text>S-ubiquitinyl-[E2 ubiquitin-conjugating enzyme]-L-cysteine + [acceptor protein]-L-lysine = [E2 ubiquitin-conjugating enzyme]-L-cysteine + N(6)-ubiquitinyl-[acceptor protein]-L-lysine.</text>
        <dbReference type="EC" id="2.3.2.27"/>
    </reaction>
</comment>
<dbReference type="KEGG" id="crq:GCK72_025375"/>
<dbReference type="Gene3D" id="3.30.720.50">
    <property type="match status" value="1"/>
</dbReference>
<dbReference type="CTD" id="9819601"/>
<name>E3MJQ8_CAERE</name>
<dbReference type="PANTHER" id="PTHR13417:SF2">
    <property type="entry name" value="E3 UBIQUITIN-PROTEIN LIGASE RNF146"/>
    <property type="match status" value="1"/>
</dbReference>
<dbReference type="RefSeq" id="XP_003103636.2">
    <property type="nucleotide sequence ID" value="XM_003103588.2"/>
</dbReference>
<keyword evidence="1" id="KW-0963">Cytoplasm</keyword>
<dbReference type="GO" id="GO:0072572">
    <property type="term" value="F:poly-ADP-D-ribose binding"/>
    <property type="evidence" value="ECO:0007669"/>
    <property type="project" value="UniProtKB-UniRule"/>
</dbReference>
<dbReference type="OMA" id="CGHINCF"/>
<dbReference type="InterPro" id="IPR033509">
    <property type="entry name" value="RNF146"/>
</dbReference>
<comment type="subcellular location">
    <subcellularLocation>
        <location evidence="1">Cytoplasm</location>
        <location evidence="1">Cytosol</location>
    </subcellularLocation>
</comment>
<dbReference type="EC" id="2.3.2.27" evidence="1"/>
<dbReference type="GO" id="GO:0005634">
    <property type="term" value="C:nucleus"/>
    <property type="evidence" value="ECO:0007669"/>
    <property type="project" value="TreeGrafter"/>
</dbReference>